<dbReference type="EMBL" id="CAJFDI010000001">
    <property type="protein sequence ID" value="CAD5211061.1"/>
    <property type="molecule type" value="Genomic_DNA"/>
</dbReference>
<protein>
    <submittedName>
        <fullName evidence="1">(pine wood nematode) hypothetical protein</fullName>
    </submittedName>
</protein>
<organism evidence="1 2">
    <name type="scientific">Bursaphelenchus xylophilus</name>
    <name type="common">Pinewood nematode worm</name>
    <name type="synonym">Aphelenchoides xylophilus</name>
    <dbReference type="NCBI Taxonomy" id="6326"/>
    <lineage>
        <taxon>Eukaryota</taxon>
        <taxon>Metazoa</taxon>
        <taxon>Ecdysozoa</taxon>
        <taxon>Nematoda</taxon>
        <taxon>Chromadorea</taxon>
        <taxon>Rhabditida</taxon>
        <taxon>Tylenchina</taxon>
        <taxon>Tylenchomorpha</taxon>
        <taxon>Aphelenchoidea</taxon>
        <taxon>Aphelenchoididae</taxon>
        <taxon>Bursaphelenchus</taxon>
    </lineage>
</organism>
<accession>A0A7I8XQ77</accession>
<evidence type="ECO:0000313" key="2">
    <source>
        <dbReference type="Proteomes" id="UP000659654"/>
    </source>
</evidence>
<dbReference type="AlphaFoldDB" id="A0A7I8XQ77"/>
<proteinExistence type="predicted"/>
<dbReference type="Proteomes" id="UP000659654">
    <property type="component" value="Unassembled WGS sequence"/>
</dbReference>
<sequence>MLVYLIVYHPFVSINPSLESVNLWNTFPDPTFNVPIPAQDGTYMAETLTNDLDNMEFYRPFISVNPSLESVNLWNTFPDPTFNVPIPAQDGTYMAETLTNDLHNMEYFPPRFHCRIHNVYHPFFTTNLKLEKKVDIAFTYATFPVPFATLILPSHSHRTPPPFHSHHTPPPSHSLFRIDLQAPCNG</sequence>
<dbReference type="EMBL" id="CAJFCV020000001">
    <property type="protein sequence ID" value="CAG9087565.1"/>
    <property type="molecule type" value="Genomic_DNA"/>
</dbReference>
<name>A0A7I8XQ77_BURXY</name>
<keyword evidence="2" id="KW-1185">Reference proteome</keyword>
<comment type="caution">
    <text evidence="1">The sequence shown here is derived from an EMBL/GenBank/DDBJ whole genome shotgun (WGS) entry which is preliminary data.</text>
</comment>
<gene>
    <name evidence="1" type="ORF">BXYJ_LOCUS2240</name>
</gene>
<reference evidence="1" key="1">
    <citation type="submission" date="2020-09" db="EMBL/GenBank/DDBJ databases">
        <authorList>
            <person name="Kikuchi T."/>
        </authorList>
    </citation>
    <scope>NUCLEOTIDE SEQUENCE</scope>
    <source>
        <strain evidence="1">Ka4C1</strain>
    </source>
</reference>
<dbReference type="Proteomes" id="UP000582659">
    <property type="component" value="Unassembled WGS sequence"/>
</dbReference>
<evidence type="ECO:0000313" key="1">
    <source>
        <dbReference type="EMBL" id="CAD5211061.1"/>
    </source>
</evidence>